<dbReference type="InterPro" id="IPR038746">
    <property type="entry name" value="Atat"/>
</dbReference>
<comment type="caution">
    <text evidence="4">The sequence shown here is derived from an EMBL/GenBank/DDBJ whole genome shotgun (WGS) entry which is preliminary data.</text>
</comment>
<dbReference type="PROSITE" id="PS51730">
    <property type="entry name" value="GNAT_ATAT"/>
    <property type="match status" value="1"/>
</dbReference>
<evidence type="ECO:0000256" key="2">
    <source>
        <dbReference type="ARBA" id="ARBA00023315"/>
    </source>
</evidence>
<keyword evidence="2" id="KW-0012">Acyltransferase</keyword>
<feature type="domain" description="N-acetyltransferase" evidence="3">
    <location>
        <begin position="1"/>
        <end position="161"/>
    </location>
</feature>
<dbReference type="PANTHER" id="PTHR12327:SF0">
    <property type="entry name" value="ALPHA-TUBULIN N-ACETYLTRANSFERASE 1"/>
    <property type="match status" value="1"/>
</dbReference>
<reference evidence="4 5" key="1">
    <citation type="journal article" date="2014" name="Genome Biol. Evol.">
        <title>The secreted proteins of Achlya hypogyna and Thraustotheca clavata identify the ancestral oomycete secretome and reveal gene acquisitions by horizontal gene transfer.</title>
        <authorList>
            <person name="Misner I."/>
            <person name="Blouin N."/>
            <person name="Leonard G."/>
            <person name="Richards T.A."/>
            <person name="Lane C.E."/>
        </authorList>
    </citation>
    <scope>NUCLEOTIDE SEQUENCE [LARGE SCALE GENOMIC DNA]</scope>
    <source>
        <strain evidence="4 5">ATCC 34112</strain>
    </source>
</reference>
<keyword evidence="5" id="KW-1185">Reference proteome</keyword>
<dbReference type="InterPro" id="IPR007965">
    <property type="entry name" value="GNAT_ATAT"/>
</dbReference>
<dbReference type="GO" id="GO:0005874">
    <property type="term" value="C:microtubule"/>
    <property type="evidence" value="ECO:0007669"/>
    <property type="project" value="InterPro"/>
</dbReference>
<evidence type="ECO:0000256" key="1">
    <source>
        <dbReference type="ARBA" id="ARBA00022679"/>
    </source>
</evidence>
<dbReference type="Pfam" id="PF05301">
    <property type="entry name" value="Acetyltransf_16"/>
    <property type="match status" value="1"/>
</dbReference>
<dbReference type="Gene3D" id="3.40.630.30">
    <property type="match status" value="1"/>
</dbReference>
<organism evidence="4 5">
    <name type="scientific">Thraustotheca clavata</name>
    <dbReference type="NCBI Taxonomy" id="74557"/>
    <lineage>
        <taxon>Eukaryota</taxon>
        <taxon>Sar</taxon>
        <taxon>Stramenopiles</taxon>
        <taxon>Oomycota</taxon>
        <taxon>Saprolegniomycetes</taxon>
        <taxon>Saprolegniales</taxon>
        <taxon>Achlyaceae</taxon>
        <taxon>Thraustotheca</taxon>
    </lineage>
</organism>
<dbReference type="AlphaFoldDB" id="A0A1V9ZNN6"/>
<dbReference type="PANTHER" id="PTHR12327">
    <property type="entry name" value="ALPHA-TUBULIN N-ACETYLTRANSFERASE 1"/>
    <property type="match status" value="1"/>
</dbReference>
<dbReference type="Proteomes" id="UP000243217">
    <property type="component" value="Unassembled WGS sequence"/>
</dbReference>
<proteinExistence type="predicted"/>
<protein>
    <recommendedName>
        <fullName evidence="3">N-acetyltransferase domain-containing protein</fullName>
    </recommendedName>
</protein>
<sequence>MQCIRWDELMKNENDKKKYEQQLDVLGQESSMVQELRQPITSVTLLYEVKSRQEKHRVYVLLDHGDIFGYLKVGLKHLYYAAKSGFMEIDPLCLLDFYVQTQRQGHGLLLFQYMLDSEKQQARNLAFDRPSPKLYPFLNKHFGLVDYVPQSNRFVVFDAYFK</sequence>
<dbReference type="GO" id="GO:0019799">
    <property type="term" value="F:tubulin N-acetyltransferase activity"/>
    <property type="evidence" value="ECO:0007669"/>
    <property type="project" value="InterPro"/>
</dbReference>
<keyword evidence="1" id="KW-0808">Transferase</keyword>
<dbReference type="EMBL" id="JNBS01001795">
    <property type="protein sequence ID" value="OQR99602.1"/>
    <property type="molecule type" value="Genomic_DNA"/>
</dbReference>
<dbReference type="OrthoDB" id="447510at2759"/>
<evidence type="ECO:0000259" key="3">
    <source>
        <dbReference type="PROSITE" id="PS51730"/>
    </source>
</evidence>
<evidence type="ECO:0000313" key="4">
    <source>
        <dbReference type="EMBL" id="OQR99602.1"/>
    </source>
</evidence>
<evidence type="ECO:0000313" key="5">
    <source>
        <dbReference type="Proteomes" id="UP000243217"/>
    </source>
</evidence>
<accession>A0A1V9ZNN6</accession>
<name>A0A1V9ZNN6_9STRA</name>
<gene>
    <name evidence="4" type="ORF">THRCLA_06444</name>
</gene>